<protein>
    <submittedName>
        <fullName evidence="2">Uncharacterized protein</fullName>
    </submittedName>
</protein>
<dbReference type="InterPro" id="IPR046670">
    <property type="entry name" value="DUF6540"/>
</dbReference>
<evidence type="ECO:0000313" key="2">
    <source>
        <dbReference type="RefSeq" id="XP_033461402.1"/>
    </source>
</evidence>
<reference evidence="2" key="2">
    <citation type="submission" date="2020-04" db="EMBL/GenBank/DDBJ databases">
        <authorList>
            <consortium name="NCBI Genome Project"/>
        </authorList>
    </citation>
    <scope>NUCLEOTIDE SEQUENCE</scope>
    <source>
        <strain evidence="2">CBS 342.82</strain>
    </source>
</reference>
<reference evidence="2" key="3">
    <citation type="submission" date="2025-08" db="UniProtKB">
        <authorList>
            <consortium name="RefSeq"/>
        </authorList>
    </citation>
    <scope>IDENTIFICATION</scope>
    <source>
        <strain evidence="2">CBS 342.82</strain>
    </source>
</reference>
<dbReference type="GeneID" id="54362285"/>
<sequence length="146" mass="16526">MAKLPIYLVTYDRGTYDLTGQTRPYHWSYFIQLPGSSTGQQRPGIAHQLRGMPGSFHYPGPEALDLSKTLPAPNQELEIGEIDADELDRVHEILAMVSIDLGESTKWNCQNWSLEGLERMKRVEGGGIGVYSHLDAKIVRDWLKER</sequence>
<dbReference type="OrthoDB" id="37659at2759"/>
<dbReference type="AlphaFoldDB" id="A0A6J3M8I2"/>
<name>A0A6J3M8I2_9PEZI</name>
<evidence type="ECO:0000313" key="1">
    <source>
        <dbReference type="Proteomes" id="UP000504637"/>
    </source>
</evidence>
<gene>
    <name evidence="2" type="ORF">K489DRAFT_378776</name>
</gene>
<dbReference type="Proteomes" id="UP000504637">
    <property type="component" value="Unplaced"/>
</dbReference>
<reference evidence="2" key="1">
    <citation type="submission" date="2020-01" db="EMBL/GenBank/DDBJ databases">
        <authorList>
            <consortium name="DOE Joint Genome Institute"/>
            <person name="Haridas S."/>
            <person name="Albert R."/>
            <person name="Binder M."/>
            <person name="Bloem J."/>
            <person name="Labutti K."/>
            <person name="Salamov A."/>
            <person name="Andreopoulos B."/>
            <person name="Baker S.E."/>
            <person name="Barry K."/>
            <person name="Bills G."/>
            <person name="Bluhm B.H."/>
            <person name="Cannon C."/>
            <person name="Castanera R."/>
            <person name="Culley D.E."/>
            <person name="Daum C."/>
            <person name="Ezra D."/>
            <person name="Gonzalez J.B."/>
            <person name="Henrissat B."/>
            <person name="Kuo A."/>
            <person name="Liang C."/>
            <person name="Lipzen A."/>
            <person name="Lutzoni F."/>
            <person name="Magnuson J."/>
            <person name="Mondo S."/>
            <person name="Nolan M."/>
            <person name="Ohm R."/>
            <person name="Pangilinan J."/>
            <person name="Park H.-J."/>
            <person name="Ramirez L."/>
            <person name="Alfaro M."/>
            <person name="Sun H."/>
            <person name="Tritt A."/>
            <person name="Yoshinaga Y."/>
            <person name="Zwiers L.-H."/>
            <person name="Turgeon B.G."/>
            <person name="Goodwin S.B."/>
            <person name="Spatafora J.W."/>
            <person name="Crous P.W."/>
            <person name="Grigoriev I.V."/>
        </authorList>
    </citation>
    <scope>NUCLEOTIDE SEQUENCE</scope>
    <source>
        <strain evidence="2">CBS 342.82</strain>
    </source>
</reference>
<organism evidence="2">
    <name type="scientific">Dissoconium aciculare CBS 342.82</name>
    <dbReference type="NCBI Taxonomy" id="1314786"/>
    <lineage>
        <taxon>Eukaryota</taxon>
        <taxon>Fungi</taxon>
        <taxon>Dikarya</taxon>
        <taxon>Ascomycota</taxon>
        <taxon>Pezizomycotina</taxon>
        <taxon>Dothideomycetes</taxon>
        <taxon>Dothideomycetidae</taxon>
        <taxon>Mycosphaerellales</taxon>
        <taxon>Dissoconiaceae</taxon>
        <taxon>Dissoconium</taxon>
    </lineage>
</organism>
<keyword evidence="1" id="KW-1185">Reference proteome</keyword>
<dbReference type="Pfam" id="PF20174">
    <property type="entry name" value="DUF6540"/>
    <property type="match status" value="1"/>
</dbReference>
<proteinExistence type="predicted"/>
<accession>A0A6J3M8I2</accession>
<dbReference type="RefSeq" id="XP_033461402.1">
    <property type="nucleotide sequence ID" value="XM_033604485.1"/>
</dbReference>